<protein>
    <submittedName>
        <fullName evidence="1">Uncharacterized protein</fullName>
    </submittedName>
</protein>
<dbReference type="AlphaFoldDB" id="A0A174X3H7"/>
<reference evidence="1 2" key="1">
    <citation type="submission" date="2015-09" db="EMBL/GenBank/DDBJ databases">
        <authorList>
            <consortium name="Pathogen Informatics"/>
        </authorList>
    </citation>
    <scope>NUCLEOTIDE SEQUENCE [LARGE SCALE GENOMIC DNA]</scope>
    <source>
        <strain evidence="1 2">2789STDY5834948</strain>
    </source>
</reference>
<accession>A0A174X3H7</accession>
<proteinExistence type="predicted"/>
<dbReference type="EMBL" id="CZBM01000019">
    <property type="protein sequence ID" value="CUQ52491.1"/>
    <property type="molecule type" value="Genomic_DNA"/>
</dbReference>
<name>A0A174X3H7_PARDI</name>
<evidence type="ECO:0000313" key="2">
    <source>
        <dbReference type="Proteomes" id="UP000095332"/>
    </source>
</evidence>
<organism evidence="1 2">
    <name type="scientific">Parabacteroides distasonis</name>
    <dbReference type="NCBI Taxonomy" id="823"/>
    <lineage>
        <taxon>Bacteria</taxon>
        <taxon>Pseudomonadati</taxon>
        <taxon>Bacteroidota</taxon>
        <taxon>Bacteroidia</taxon>
        <taxon>Bacteroidales</taxon>
        <taxon>Tannerellaceae</taxon>
        <taxon>Parabacteroides</taxon>
    </lineage>
</organism>
<gene>
    <name evidence="1" type="ORF">ERS852560_03765</name>
</gene>
<evidence type="ECO:0000313" key="1">
    <source>
        <dbReference type="EMBL" id="CUQ52491.1"/>
    </source>
</evidence>
<sequence>MRLFDILKRNELNAPDLDKLNVMSHKTLYATSGEPMSMYDVIRHYLYI</sequence>
<dbReference type="Proteomes" id="UP000095332">
    <property type="component" value="Unassembled WGS sequence"/>
</dbReference>